<dbReference type="InterPro" id="IPR051910">
    <property type="entry name" value="ComF/GntX_DNA_util-trans"/>
</dbReference>
<dbReference type="AlphaFoldDB" id="A0A1F7HGF7"/>
<evidence type="ECO:0000259" key="2">
    <source>
        <dbReference type="Pfam" id="PF00156"/>
    </source>
</evidence>
<dbReference type="EMBL" id="MFZT01000029">
    <property type="protein sequence ID" value="OGK30327.1"/>
    <property type="molecule type" value="Genomic_DNA"/>
</dbReference>
<sequence>MRRIPTTANECGLVEYKGPFEKILKTAKYGMYEKVLQDLVDGLLECHHEKILKYITGIHGGVFIPVPLHSARLRTRGFNQALLIVRALARKYKILINTSCVIRNINTPRLAGLNKMQRAENINGAFKVVAQVPQSCVLIDDVYTSGATLRELSRVLLNHGAERIHTFTLARRWYNGARDLKNLQGGP</sequence>
<dbReference type="InterPro" id="IPR029057">
    <property type="entry name" value="PRTase-like"/>
</dbReference>
<accession>A0A1F7HGF7</accession>
<dbReference type="PANTHER" id="PTHR47505:SF1">
    <property type="entry name" value="DNA UTILIZATION PROTEIN YHGH"/>
    <property type="match status" value="1"/>
</dbReference>
<dbReference type="PANTHER" id="PTHR47505">
    <property type="entry name" value="DNA UTILIZATION PROTEIN YHGH"/>
    <property type="match status" value="1"/>
</dbReference>
<feature type="domain" description="Phosphoribosyltransferase" evidence="2">
    <location>
        <begin position="134"/>
        <end position="172"/>
    </location>
</feature>
<dbReference type="Proteomes" id="UP000178098">
    <property type="component" value="Unassembled WGS sequence"/>
</dbReference>
<dbReference type="CDD" id="cd06223">
    <property type="entry name" value="PRTases_typeI"/>
    <property type="match status" value="1"/>
</dbReference>
<name>A0A1F7HGF7_9BACT</name>
<proteinExistence type="inferred from homology"/>
<evidence type="ECO:0000256" key="1">
    <source>
        <dbReference type="ARBA" id="ARBA00008007"/>
    </source>
</evidence>
<organism evidence="3 4">
    <name type="scientific">Candidatus Roizmanbacteria bacterium RIFCSPHIGHO2_02_FULL_43_11</name>
    <dbReference type="NCBI Taxonomy" id="1802043"/>
    <lineage>
        <taxon>Bacteria</taxon>
        <taxon>Candidatus Roizmaniibacteriota</taxon>
    </lineage>
</organism>
<dbReference type="SUPFAM" id="SSF53271">
    <property type="entry name" value="PRTase-like"/>
    <property type="match status" value="1"/>
</dbReference>
<reference evidence="3 4" key="1">
    <citation type="journal article" date="2016" name="Nat. Commun.">
        <title>Thousands of microbial genomes shed light on interconnected biogeochemical processes in an aquifer system.</title>
        <authorList>
            <person name="Anantharaman K."/>
            <person name="Brown C.T."/>
            <person name="Hug L.A."/>
            <person name="Sharon I."/>
            <person name="Castelle C.J."/>
            <person name="Probst A.J."/>
            <person name="Thomas B.C."/>
            <person name="Singh A."/>
            <person name="Wilkins M.J."/>
            <person name="Karaoz U."/>
            <person name="Brodie E.L."/>
            <person name="Williams K.H."/>
            <person name="Hubbard S.S."/>
            <person name="Banfield J.F."/>
        </authorList>
    </citation>
    <scope>NUCLEOTIDE SEQUENCE [LARGE SCALE GENOMIC DNA]</scope>
</reference>
<gene>
    <name evidence="3" type="ORF">A3D08_03635</name>
</gene>
<dbReference type="InterPro" id="IPR000836">
    <property type="entry name" value="PRTase_dom"/>
</dbReference>
<evidence type="ECO:0000313" key="3">
    <source>
        <dbReference type="EMBL" id="OGK30327.1"/>
    </source>
</evidence>
<dbReference type="Gene3D" id="3.40.50.2020">
    <property type="match status" value="1"/>
</dbReference>
<evidence type="ECO:0000313" key="4">
    <source>
        <dbReference type="Proteomes" id="UP000178098"/>
    </source>
</evidence>
<dbReference type="Pfam" id="PF00156">
    <property type="entry name" value="Pribosyltran"/>
    <property type="match status" value="1"/>
</dbReference>
<comment type="caution">
    <text evidence="3">The sequence shown here is derived from an EMBL/GenBank/DDBJ whole genome shotgun (WGS) entry which is preliminary data.</text>
</comment>
<protein>
    <recommendedName>
        <fullName evidence="2">Phosphoribosyltransferase domain-containing protein</fullName>
    </recommendedName>
</protein>
<comment type="similarity">
    <text evidence="1">Belongs to the ComF/GntX family.</text>
</comment>